<comment type="pathway">
    <text evidence="1">Protein modification; protein ubiquitination.</text>
</comment>
<dbReference type="Gene3D" id="3.30.40.10">
    <property type="entry name" value="Zinc/RING finger domain, C3HC4 (zinc finger)"/>
    <property type="match status" value="1"/>
</dbReference>
<dbReference type="Pfam" id="PF12678">
    <property type="entry name" value="zf-rbx1"/>
    <property type="match status" value="1"/>
</dbReference>
<evidence type="ECO:0000256" key="4">
    <source>
        <dbReference type="ARBA" id="ARBA00022786"/>
    </source>
</evidence>
<keyword evidence="2" id="KW-0479">Metal-binding</keyword>
<organism evidence="8 9">
    <name type="scientific">Massarina eburnea CBS 473.64</name>
    <dbReference type="NCBI Taxonomy" id="1395130"/>
    <lineage>
        <taxon>Eukaryota</taxon>
        <taxon>Fungi</taxon>
        <taxon>Dikarya</taxon>
        <taxon>Ascomycota</taxon>
        <taxon>Pezizomycotina</taxon>
        <taxon>Dothideomycetes</taxon>
        <taxon>Pleosporomycetidae</taxon>
        <taxon>Pleosporales</taxon>
        <taxon>Massarineae</taxon>
        <taxon>Massarinaceae</taxon>
        <taxon>Massarina</taxon>
    </lineage>
</organism>
<dbReference type="PANTHER" id="PTHR45969">
    <property type="entry name" value="RING ZINC FINGER PROTEIN-RELATED"/>
    <property type="match status" value="1"/>
</dbReference>
<gene>
    <name evidence="8" type="ORF">P280DRAFT_506028</name>
</gene>
<keyword evidence="3 6" id="KW-0863">Zinc-finger</keyword>
<dbReference type="PANTHER" id="PTHR45969:SF69">
    <property type="entry name" value="FINGER DOMAIN PROTEIN, PUTATIVE (AFU_ORTHOLOGUE AFUA_3G12190)-RELATED"/>
    <property type="match status" value="1"/>
</dbReference>
<evidence type="ECO:0000313" key="8">
    <source>
        <dbReference type="EMBL" id="KAF2642658.1"/>
    </source>
</evidence>
<feature type="domain" description="RING-type" evidence="7">
    <location>
        <begin position="30"/>
        <end position="84"/>
    </location>
</feature>
<evidence type="ECO:0000256" key="6">
    <source>
        <dbReference type="PROSITE-ProRule" id="PRU00175"/>
    </source>
</evidence>
<dbReference type="GO" id="GO:0016567">
    <property type="term" value="P:protein ubiquitination"/>
    <property type="evidence" value="ECO:0007669"/>
    <property type="project" value="UniProtKB-UniPathway"/>
</dbReference>
<sequence length="161" mass="17841">MSSLTDSHVPKETFLAEGIKEHEPTEAADCSICHDPLITSESHKRLESEAHAHAAVKIQECGHVFGQACLTAWLNSANTCPMCRAALFAETAETAEIRGEDYVRLIMDVRRIQEQLRSGVVEMSLEEVEAARNEQMRQIDLLIGRLPFTVDGMSSVDEGED</sequence>
<dbReference type="InterPro" id="IPR013083">
    <property type="entry name" value="Znf_RING/FYVE/PHD"/>
</dbReference>
<protein>
    <recommendedName>
        <fullName evidence="7">RING-type domain-containing protein</fullName>
    </recommendedName>
</protein>
<evidence type="ECO:0000313" key="9">
    <source>
        <dbReference type="Proteomes" id="UP000799753"/>
    </source>
</evidence>
<dbReference type="GO" id="GO:0061630">
    <property type="term" value="F:ubiquitin protein ligase activity"/>
    <property type="evidence" value="ECO:0007669"/>
    <property type="project" value="TreeGrafter"/>
</dbReference>
<evidence type="ECO:0000256" key="5">
    <source>
        <dbReference type="ARBA" id="ARBA00022833"/>
    </source>
</evidence>
<keyword evidence="4" id="KW-0833">Ubl conjugation pathway</keyword>
<dbReference type="EMBL" id="MU006781">
    <property type="protein sequence ID" value="KAF2642658.1"/>
    <property type="molecule type" value="Genomic_DNA"/>
</dbReference>
<dbReference type="InterPro" id="IPR024766">
    <property type="entry name" value="Znf_RING_H2"/>
</dbReference>
<dbReference type="UniPathway" id="UPA00143"/>
<dbReference type="Proteomes" id="UP000799753">
    <property type="component" value="Unassembled WGS sequence"/>
</dbReference>
<dbReference type="PROSITE" id="PS50089">
    <property type="entry name" value="ZF_RING_2"/>
    <property type="match status" value="1"/>
</dbReference>
<dbReference type="SMART" id="SM00184">
    <property type="entry name" value="RING"/>
    <property type="match status" value="1"/>
</dbReference>
<keyword evidence="9" id="KW-1185">Reference proteome</keyword>
<dbReference type="SUPFAM" id="SSF57850">
    <property type="entry name" value="RING/U-box"/>
    <property type="match status" value="1"/>
</dbReference>
<dbReference type="AlphaFoldDB" id="A0A6A6S8B5"/>
<reference evidence="8" key="1">
    <citation type="journal article" date="2020" name="Stud. Mycol.">
        <title>101 Dothideomycetes genomes: a test case for predicting lifestyles and emergence of pathogens.</title>
        <authorList>
            <person name="Haridas S."/>
            <person name="Albert R."/>
            <person name="Binder M."/>
            <person name="Bloem J."/>
            <person name="Labutti K."/>
            <person name="Salamov A."/>
            <person name="Andreopoulos B."/>
            <person name="Baker S."/>
            <person name="Barry K."/>
            <person name="Bills G."/>
            <person name="Bluhm B."/>
            <person name="Cannon C."/>
            <person name="Castanera R."/>
            <person name="Culley D."/>
            <person name="Daum C."/>
            <person name="Ezra D."/>
            <person name="Gonzalez J."/>
            <person name="Henrissat B."/>
            <person name="Kuo A."/>
            <person name="Liang C."/>
            <person name="Lipzen A."/>
            <person name="Lutzoni F."/>
            <person name="Magnuson J."/>
            <person name="Mondo S."/>
            <person name="Nolan M."/>
            <person name="Ohm R."/>
            <person name="Pangilinan J."/>
            <person name="Park H.-J."/>
            <person name="Ramirez L."/>
            <person name="Alfaro M."/>
            <person name="Sun H."/>
            <person name="Tritt A."/>
            <person name="Yoshinaga Y."/>
            <person name="Zwiers L.-H."/>
            <person name="Turgeon B."/>
            <person name="Goodwin S."/>
            <person name="Spatafora J."/>
            <person name="Crous P."/>
            <person name="Grigoriev I."/>
        </authorList>
    </citation>
    <scope>NUCLEOTIDE SEQUENCE</scope>
    <source>
        <strain evidence="8">CBS 473.64</strain>
    </source>
</reference>
<name>A0A6A6S8B5_9PLEO</name>
<dbReference type="InterPro" id="IPR001841">
    <property type="entry name" value="Znf_RING"/>
</dbReference>
<evidence type="ECO:0000259" key="7">
    <source>
        <dbReference type="PROSITE" id="PS50089"/>
    </source>
</evidence>
<keyword evidence="5" id="KW-0862">Zinc</keyword>
<accession>A0A6A6S8B5</accession>
<proteinExistence type="predicted"/>
<dbReference type="GO" id="GO:0008270">
    <property type="term" value="F:zinc ion binding"/>
    <property type="evidence" value="ECO:0007669"/>
    <property type="project" value="UniProtKB-KW"/>
</dbReference>
<evidence type="ECO:0000256" key="1">
    <source>
        <dbReference type="ARBA" id="ARBA00004906"/>
    </source>
</evidence>
<dbReference type="OrthoDB" id="2849579at2759"/>
<evidence type="ECO:0000256" key="3">
    <source>
        <dbReference type="ARBA" id="ARBA00022771"/>
    </source>
</evidence>
<evidence type="ECO:0000256" key="2">
    <source>
        <dbReference type="ARBA" id="ARBA00022723"/>
    </source>
</evidence>
<dbReference type="GO" id="GO:0051603">
    <property type="term" value="P:proteolysis involved in protein catabolic process"/>
    <property type="evidence" value="ECO:0007669"/>
    <property type="project" value="UniProtKB-ARBA"/>
</dbReference>